<protein>
    <recommendedName>
        <fullName evidence="3">Tetratricopeptide repeat protein</fullName>
    </recommendedName>
</protein>
<dbReference type="Gene3D" id="1.25.40.10">
    <property type="entry name" value="Tetratricopeptide repeat domain"/>
    <property type="match status" value="1"/>
</dbReference>
<evidence type="ECO:0008006" key="3">
    <source>
        <dbReference type="Google" id="ProtNLM"/>
    </source>
</evidence>
<keyword evidence="2" id="KW-1185">Reference proteome</keyword>
<proteinExistence type="predicted"/>
<evidence type="ECO:0000313" key="1">
    <source>
        <dbReference type="EMBL" id="MEU0708217.1"/>
    </source>
</evidence>
<dbReference type="InterPro" id="IPR011990">
    <property type="entry name" value="TPR-like_helical_dom_sf"/>
</dbReference>
<reference evidence="1 2" key="1">
    <citation type="submission" date="2024-06" db="EMBL/GenBank/DDBJ databases">
        <title>The Natural Products Discovery Center: Release of the First 8490 Sequenced Strains for Exploring Actinobacteria Biosynthetic Diversity.</title>
        <authorList>
            <person name="Kalkreuter E."/>
            <person name="Kautsar S.A."/>
            <person name="Yang D."/>
            <person name="Bader C.D."/>
            <person name="Teijaro C.N."/>
            <person name="Fluegel L."/>
            <person name="Davis C.M."/>
            <person name="Simpson J.R."/>
            <person name="Lauterbach L."/>
            <person name="Steele A.D."/>
            <person name="Gui C."/>
            <person name="Meng S."/>
            <person name="Li G."/>
            <person name="Viehrig K."/>
            <person name="Ye F."/>
            <person name="Su P."/>
            <person name="Kiefer A.F."/>
            <person name="Nichols A."/>
            <person name="Cepeda A.J."/>
            <person name="Yan W."/>
            <person name="Fan B."/>
            <person name="Jiang Y."/>
            <person name="Adhikari A."/>
            <person name="Zheng C.-J."/>
            <person name="Schuster L."/>
            <person name="Cowan T.M."/>
            <person name="Smanski M.J."/>
            <person name="Chevrette M.G."/>
            <person name="De Carvalho L.P.S."/>
            <person name="Shen B."/>
        </authorList>
    </citation>
    <scope>NUCLEOTIDE SEQUENCE [LARGE SCALE GENOMIC DNA]</scope>
    <source>
        <strain evidence="1 2">NPDC006337</strain>
    </source>
</reference>
<comment type="caution">
    <text evidence="1">The sequence shown here is derived from an EMBL/GenBank/DDBJ whole genome shotgun (WGS) entry which is preliminary data.</text>
</comment>
<gene>
    <name evidence="1" type="ORF">ABZ508_12750</name>
</gene>
<dbReference type="RefSeq" id="WP_359653960.1">
    <property type="nucleotide sequence ID" value="NZ_JBEXZP010000031.1"/>
</dbReference>
<dbReference type="EMBL" id="JBEXZR010000009">
    <property type="protein sequence ID" value="MEU0708217.1"/>
    <property type="molecule type" value="Genomic_DNA"/>
</dbReference>
<accession>A0ABV2W3V5</accession>
<evidence type="ECO:0000313" key="2">
    <source>
        <dbReference type="Proteomes" id="UP001550378"/>
    </source>
</evidence>
<dbReference type="Proteomes" id="UP001550378">
    <property type="component" value="Unassembled WGS sequence"/>
</dbReference>
<organism evidence="1 2">
    <name type="scientific">Streptomyces lavendulocolor</name>
    <dbReference type="NCBI Taxonomy" id="67316"/>
    <lineage>
        <taxon>Bacteria</taxon>
        <taxon>Bacillati</taxon>
        <taxon>Actinomycetota</taxon>
        <taxon>Actinomycetes</taxon>
        <taxon>Kitasatosporales</taxon>
        <taxon>Streptomycetaceae</taxon>
        <taxon>Streptomyces</taxon>
    </lineage>
</organism>
<sequence>MAEYPDDGDLRAFHAMTLYNAGERHEAVRILLDRLATTSYDPSAQQYRRAAALYPATDLEATGRRRHGEGAPGPR</sequence>
<name>A0ABV2W3V5_9ACTN</name>